<proteinExistence type="predicted"/>
<sequence length="144" mass="16481">MKIYKQKDYTFIKLVFSIFIVAMVFGVILYAINCAKPTVKNDTLKISGLYKVELKIDEIQDITLKDELPNGFHKSNGIDLFGRAYLGNYTAENYDKIKACVLSGKAPYIYITTKNDEVKYIILNLKDKAQTEEMYNAISSKIKK</sequence>
<keyword evidence="1" id="KW-1133">Transmembrane helix</keyword>
<gene>
    <name evidence="2" type="ORF">bsdE14_21470</name>
</gene>
<dbReference type="EMBL" id="BRXR01000001">
    <property type="protein sequence ID" value="GLC30737.1"/>
    <property type="molecule type" value="Genomic_DNA"/>
</dbReference>
<reference evidence="2 3" key="1">
    <citation type="journal article" date="2024" name="Int. J. Syst. Evol. Microbiol.">
        <title>Clostridium omnivorum sp. nov., isolated from anoxic soil under the treatment of reductive soil disinfestation.</title>
        <authorList>
            <person name="Ueki A."/>
            <person name="Tonouchi A."/>
            <person name="Kaku N."/>
            <person name="Honma S."/>
            <person name="Ueki K."/>
        </authorList>
    </citation>
    <scope>NUCLEOTIDE SEQUENCE [LARGE SCALE GENOMIC DNA]</scope>
    <source>
        <strain evidence="2 3">E14</strain>
    </source>
</reference>
<keyword evidence="1" id="KW-0472">Membrane</keyword>
<evidence type="ECO:0008006" key="4">
    <source>
        <dbReference type="Google" id="ProtNLM"/>
    </source>
</evidence>
<feature type="transmembrane region" description="Helical" evidence="1">
    <location>
        <begin position="12"/>
        <end position="32"/>
    </location>
</feature>
<evidence type="ECO:0000313" key="3">
    <source>
        <dbReference type="Proteomes" id="UP001208567"/>
    </source>
</evidence>
<evidence type="ECO:0000256" key="1">
    <source>
        <dbReference type="SAM" id="Phobius"/>
    </source>
</evidence>
<dbReference type="RefSeq" id="WP_264850015.1">
    <property type="nucleotide sequence ID" value="NZ_BRXR01000001.1"/>
</dbReference>
<name>A0ABQ5N6A3_9CLOT</name>
<protein>
    <recommendedName>
        <fullName evidence="4">Bacterial Pleckstrin homology domain-containing protein</fullName>
    </recommendedName>
</protein>
<organism evidence="2 3">
    <name type="scientific">Clostridium omnivorum</name>
    <dbReference type="NCBI Taxonomy" id="1604902"/>
    <lineage>
        <taxon>Bacteria</taxon>
        <taxon>Bacillati</taxon>
        <taxon>Bacillota</taxon>
        <taxon>Clostridia</taxon>
        <taxon>Eubacteriales</taxon>
        <taxon>Clostridiaceae</taxon>
        <taxon>Clostridium</taxon>
    </lineage>
</organism>
<accession>A0ABQ5N6A3</accession>
<keyword evidence="1" id="KW-0812">Transmembrane</keyword>
<comment type="caution">
    <text evidence="2">The sequence shown here is derived from an EMBL/GenBank/DDBJ whole genome shotgun (WGS) entry which is preliminary data.</text>
</comment>
<dbReference type="Proteomes" id="UP001208567">
    <property type="component" value="Unassembled WGS sequence"/>
</dbReference>
<keyword evidence="3" id="KW-1185">Reference proteome</keyword>
<evidence type="ECO:0000313" key="2">
    <source>
        <dbReference type="EMBL" id="GLC30737.1"/>
    </source>
</evidence>